<evidence type="ECO:0000256" key="10">
    <source>
        <dbReference type="ARBA" id="ARBA00023002"/>
    </source>
</evidence>
<keyword evidence="8" id="KW-0249">Electron transport</keyword>
<dbReference type="PANTHER" id="PTHR36835">
    <property type="entry name" value="CYTOCHROME BO(3) UBIQUINOL OXIDASE SUBUNIT 4"/>
    <property type="match status" value="1"/>
</dbReference>
<evidence type="ECO:0000256" key="8">
    <source>
        <dbReference type="ARBA" id="ARBA00022982"/>
    </source>
</evidence>
<evidence type="ECO:0000256" key="11">
    <source>
        <dbReference type="ARBA" id="ARBA00023136"/>
    </source>
</evidence>
<evidence type="ECO:0000313" key="18">
    <source>
        <dbReference type="EMBL" id="NIJ06492.1"/>
    </source>
</evidence>
<evidence type="ECO:0000256" key="12">
    <source>
        <dbReference type="ARBA" id="ARBA00025694"/>
    </source>
</evidence>
<keyword evidence="19" id="KW-1185">Reference proteome</keyword>
<evidence type="ECO:0000256" key="2">
    <source>
        <dbReference type="ARBA" id="ARBA00008079"/>
    </source>
</evidence>
<evidence type="ECO:0000256" key="16">
    <source>
        <dbReference type="ARBA" id="ARBA00032185"/>
    </source>
</evidence>
<dbReference type="NCBIfam" id="TIGR02847">
    <property type="entry name" value="CyoD"/>
    <property type="match status" value="1"/>
</dbReference>
<dbReference type="InterPro" id="IPR050968">
    <property type="entry name" value="Cytochrome_c_oxidase_bac_sub4"/>
</dbReference>
<comment type="caution">
    <text evidence="18">The sequence shown here is derived from an EMBL/GenBank/DDBJ whole genome shotgun (WGS) entry which is preliminary data.</text>
</comment>
<evidence type="ECO:0000256" key="4">
    <source>
        <dbReference type="ARBA" id="ARBA00014689"/>
    </source>
</evidence>
<reference evidence="18 19" key="1">
    <citation type="submission" date="2020-03" db="EMBL/GenBank/DDBJ databases">
        <title>Genomic Encyclopedia of Type Strains, Phase III (KMG-III): the genomes of soil and plant-associated and newly described type strains.</title>
        <authorList>
            <person name="Whitman W."/>
        </authorList>
    </citation>
    <scope>NUCLEOTIDE SEQUENCE [LARGE SCALE GENOMIC DNA]</scope>
    <source>
        <strain evidence="18 19">CECT 8804</strain>
    </source>
</reference>
<comment type="function">
    <text evidence="12">Cytochrome bo(3) ubiquinol terminal oxidase is the component of the aerobic respiratory chain of E.coli that predominates when cells are grown at high aeration. Has proton pump activity across the membrane in addition to electron transfer, pumping 2 protons/electron.</text>
</comment>
<keyword evidence="7 17" id="KW-0812">Transmembrane</keyword>
<keyword evidence="10" id="KW-0560">Oxidoreductase</keyword>
<protein>
    <recommendedName>
        <fullName evidence="4">Cytochrome bo(3) ubiquinol oxidase subunit 4</fullName>
    </recommendedName>
    <alternativeName>
        <fullName evidence="16">Cytochrome o ubiquinol oxidase subunit 4</fullName>
    </alternativeName>
    <alternativeName>
        <fullName evidence="13">Oxidase bo(3) subunit 4</fullName>
    </alternativeName>
    <alternativeName>
        <fullName evidence="14">Ubiquinol oxidase polypeptide IV</fullName>
    </alternativeName>
    <alternativeName>
        <fullName evidence="15">Ubiquinol oxidase subunit 4</fullName>
    </alternativeName>
</protein>
<comment type="subunit">
    <text evidence="3">Heterooctamer of two A chains, two B chains, two C chains and two D chains.</text>
</comment>
<sequence length="131" mass="13668">MSDPHHQSDRAPGDEGEGQSGVAKGILGYGIGLVLAAGLTIVSFGVAAGYGWIYQPGIPVMLLVLAVAQMGVHLVFFLHITTGPDNTNNVLALAFGTLIVALIVIGSLWIMANLNHMNMSPGEMARHMGGF</sequence>
<evidence type="ECO:0000256" key="17">
    <source>
        <dbReference type="SAM" id="Phobius"/>
    </source>
</evidence>
<dbReference type="InterPro" id="IPR014210">
    <property type="entry name" value="Cyt_o_ubiqinol_oxidase_su4"/>
</dbReference>
<proteinExistence type="inferred from homology"/>
<keyword evidence="6" id="KW-1003">Cell membrane</keyword>
<evidence type="ECO:0000256" key="5">
    <source>
        <dbReference type="ARBA" id="ARBA00022448"/>
    </source>
</evidence>
<dbReference type="Proteomes" id="UP000727456">
    <property type="component" value="Unassembled WGS sequence"/>
</dbReference>
<feature type="transmembrane region" description="Helical" evidence="17">
    <location>
        <begin position="26"/>
        <end position="52"/>
    </location>
</feature>
<name>A0ABX0TQ20_9SPHN</name>
<feature type="transmembrane region" description="Helical" evidence="17">
    <location>
        <begin position="58"/>
        <end position="78"/>
    </location>
</feature>
<evidence type="ECO:0000256" key="15">
    <source>
        <dbReference type="ARBA" id="ARBA00031887"/>
    </source>
</evidence>
<dbReference type="RefSeq" id="WP_167070955.1">
    <property type="nucleotide sequence ID" value="NZ_JAAOZC010000001.1"/>
</dbReference>
<dbReference type="InterPro" id="IPR005171">
    <property type="entry name" value="Cyt_c_oxidase_su4_prok"/>
</dbReference>
<dbReference type="Pfam" id="PF03626">
    <property type="entry name" value="COX4_pro"/>
    <property type="match status" value="1"/>
</dbReference>
<keyword evidence="5" id="KW-0813">Transport</keyword>
<evidence type="ECO:0000256" key="14">
    <source>
        <dbReference type="ARBA" id="ARBA00030211"/>
    </source>
</evidence>
<feature type="transmembrane region" description="Helical" evidence="17">
    <location>
        <begin position="90"/>
        <end position="112"/>
    </location>
</feature>
<evidence type="ECO:0000256" key="13">
    <source>
        <dbReference type="ARBA" id="ARBA00030071"/>
    </source>
</evidence>
<evidence type="ECO:0000313" key="19">
    <source>
        <dbReference type="Proteomes" id="UP000727456"/>
    </source>
</evidence>
<evidence type="ECO:0000256" key="1">
    <source>
        <dbReference type="ARBA" id="ARBA00004651"/>
    </source>
</evidence>
<comment type="similarity">
    <text evidence="2">Belongs to the cytochrome c oxidase bacterial subunit 4 family.</text>
</comment>
<evidence type="ECO:0000256" key="3">
    <source>
        <dbReference type="ARBA" id="ARBA00011700"/>
    </source>
</evidence>
<dbReference type="PANTHER" id="PTHR36835:SF1">
    <property type="entry name" value="CYTOCHROME BO(3) UBIQUINOL OXIDASE SUBUNIT 4"/>
    <property type="match status" value="1"/>
</dbReference>
<organism evidence="18 19">
    <name type="scientific">Sphingomonas vulcanisoli</name>
    <dbReference type="NCBI Taxonomy" id="1658060"/>
    <lineage>
        <taxon>Bacteria</taxon>
        <taxon>Pseudomonadati</taxon>
        <taxon>Pseudomonadota</taxon>
        <taxon>Alphaproteobacteria</taxon>
        <taxon>Sphingomonadales</taxon>
        <taxon>Sphingomonadaceae</taxon>
        <taxon>Sphingomonas</taxon>
    </lineage>
</organism>
<evidence type="ECO:0000256" key="9">
    <source>
        <dbReference type="ARBA" id="ARBA00022989"/>
    </source>
</evidence>
<evidence type="ECO:0000256" key="7">
    <source>
        <dbReference type="ARBA" id="ARBA00022692"/>
    </source>
</evidence>
<keyword evidence="9 17" id="KW-1133">Transmembrane helix</keyword>
<dbReference type="EMBL" id="JAAOZC010000001">
    <property type="protein sequence ID" value="NIJ06492.1"/>
    <property type="molecule type" value="Genomic_DNA"/>
</dbReference>
<gene>
    <name evidence="18" type="ORF">FHS31_000074</name>
</gene>
<evidence type="ECO:0000256" key="6">
    <source>
        <dbReference type="ARBA" id="ARBA00022475"/>
    </source>
</evidence>
<comment type="subcellular location">
    <subcellularLocation>
        <location evidence="1">Cell membrane</location>
        <topology evidence="1">Multi-pass membrane protein</topology>
    </subcellularLocation>
</comment>
<keyword evidence="11 17" id="KW-0472">Membrane</keyword>
<accession>A0ABX0TQ20</accession>